<keyword evidence="6" id="KW-1185">Reference proteome</keyword>
<dbReference type="OrthoDB" id="124041at2759"/>
<dbReference type="FunFam" id="2.30.30.210:FF:000005">
    <property type="entry name" value="Ribonuclease P protein subunit"/>
    <property type="match status" value="1"/>
</dbReference>
<feature type="region of interest" description="Disordered" evidence="4">
    <location>
        <begin position="51"/>
        <end position="90"/>
    </location>
</feature>
<keyword evidence="3" id="KW-0539">Nucleus</keyword>
<evidence type="ECO:0000256" key="3">
    <source>
        <dbReference type="PIRNR" id="PIRNR027081"/>
    </source>
</evidence>
<dbReference type="GO" id="GO:0030677">
    <property type="term" value="C:ribonuclease P complex"/>
    <property type="evidence" value="ECO:0007669"/>
    <property type="project" value="InterPro"/>
</dbReference>
<dbReference type="Pfam" id="PF01868">
    <property type="entry name" value="RNase_P-MRP_p29"/>
    <property type="match status" value="1"/>
</dbReference>
<feature type="region of interest" description="Disordered" evidence="4">
    <location>
        <begin position="1"/>
        <end position="24"/>
    </location>
</feature>
<evidence type="ECO:0000256" key="2">
    <source>
        <dbReference type="ARBA" id="ARBA00006181"/>
    </source>
</evidence>
<keyword evidence="3" id="KW-0819">tRNA processing</keyword>
<dbReference type="Gene3D" id="2.30.30.210">
    <property type="entry name" value="Ribonuclease P/MRP, subunit p29"/>
    <property type="match status" value="1"/>
</dbReference>
<dbReference type="SMART" id="SM00538">
    <property type="entry name" value="POP4"/>
    <property type="match status" value="1"/>
</dbReference>
<dbReference type="PIRSF" id="PIRSF027081">
    <property type="entry name" value="RNase_P/MRP_p29_subunit"/>
    <property type="match status" value="1"/>
</dbReference>
<evidence type="ECO:0000313" key="5">
    <source>
        <dbReference type="EMBL" id="RDL39814.1"/>
    </source>
</evidence>
<dbReference type="InterPro" id="IPR002730">
    <property type="entry name" value="Rpp29/RNP1"/>
</dbReference>
<dbReference type="GO" id="GO:0006364">
    <property type="term" value="P:rRNA processing"/>
    <property type="evidence" value="ECO:0007669"/>
    <property type="project" value="TreeGrafter"/>
</dbReference>
<comment type="caution">
    <text evidence="5">The sequence shown here is derived from an EMBL/GenBank/DDBJ whole genome shotgun (WGS) entry which is preliminary data.</text>
</comment>
<dbReference type="GO" id="GO:0001682">
    <property type="term" value="P:tRNA 5'-leader removal"/>
    <property type="evidence" value="ECO:0007669"/>
    <property type="project" value="InterPro"/>
</dbReference>
<sequence>MAPQTPRSKQTEPNSNASRSDNNIAVSLLSRAHSPTTASTIFTEKIKTRPLYLKPSDPDSNTANAQQARRRSRQRAIESRKKKLKPQPLSSRQKRALCLYDIPKSAQKYSIYEPLHKMWIGYIQEVLGEKCTPVTAATAAKLCSADFHGAEVEVVRSRCVGRVGTKGIVVKDSKFVFEIVTKKDQVKVLPKEHTMFRFTVPPPGSAAEEEKVVDLVFELHGDQFIYRAADRANRKFKSHFQPDL</sequence>
<name>A0A370TWA5_9HELO</name>
<evidence type="ECO:0000256" key="4">
    <source>
        <dbReference type="SAM" id="MobiDB-lite"/>
    </source>
</evidence>
<dbReference type="PANTHER" id="PTHR13348">
    <property type="entry name" value="RIBONUCLEASE P SUBUNIT P29"/>
    <property type="match status" value="1"/>
</dbReference>
<protein>
    <recommendedName>
        <fullName evidence="3">Ribonuclease P protein subunit</fullName>
    </recommendedName>
</protein>
<dbReference type="Proteomes" id="UP000254866">
    <property type="component" value="Unassembled WGS sequence"/>
</dbReference>
<dbReference type="InterPro" id="IPR016848">
    <property type="entry name" value="RNase_P/MRP_Rpp29-subunit"/>
</dbReference>
<dbReference type="EMBL" id="NPIC01000002">
    <property type="protein sequence ID" value="RDL39814.1"/>
    <property type="molecule type" value="Genomic_DNA"/>
</dbReference>
<dbReference type="InterPro" id="IPR036980">
    <property type="entry name" value="RNase_P/MRP_Rpp29_sf"/>
</dbReference>
<dbReference type="GeneID" id="43597003"/>
<reference evidence="5 6" key="1">
    <citation type="journal article" date="2018" name="IMA Fungus">
        <title>IMA Genome-F 9: Draft genome sequence of Annulohypoxylon stygium, Aspergillus mulundensis, Berkeleyomyces basicola (syn. Thielaviopsis basicola), Ceratocystis smalleyi, two Cercospora beticola strains, Coleophoma cylindrospora, Fusarium fracticaudum, Phialophora cf. hyalina, and Morchella septimelata.</title>
        <authorList>
            <person name="Wingfield B.D."/>
            <person name="Bills G.F."/>
            <person name="Dong Y."/>
            <person name="Huang W."/>
            <person name="Nel W.J."/>
            <person name="Swalarsk-Parry B.S."/>
            <person name="Vaghefi N."/>
            <person name="Wilken P.M."/>
            <person name="An Z."/>
            <person name="de Beer Z.W."/>
            <person name="De Vos L."/>
            <person name="Chen L."/>
            <person name="Duong T.A."/>
            <person name="Gao Y."/>
            <person name="Hammerbacher A."/>
            <person name="Kikkert J.R."/>
            <person name="Li Y."/>
            <person name="Li H."/>
            <person name="Li K."/>
            <person name="Li Q."/>
            <person name="Liu X."/>
            <person name="Ma X."/>
            <person name="Naidoo K."/>
            <person name="Pethybridge S.J."/>
            <person name="Sun J."/>
            <person name="Steenkamp E.T."/>
            <person name="van der Nest M.A."/>
            <person name="van Wyk S."/>
            <person name="Wingfield M.J."/>
            <person name="Xiong C."/>
            <person name="Yue Q."/>
            <person name="Zhang X."/>
        </authorList>
    </citation>
    <scope>NUCLEOTIDE SEQUENCE [LARGE SCALE GENOMIC DNA]</scope>
    <source>
        <strain evidence="5 6">BP 5553</strain>
    </source>
</reference>
<dbReference type="SUPFAM" id="SSF101744">
    <property type="entry name" value="Rof/RNase P subunit-like"/>
    <property type="match status" value="1"/>
</dbReference>
<dbReference type="PANTHER" id="PTHR13348:SF0">
    <property type="entry name" value="RIBONUCLEASE P PROTEIN SUBUNIT P29"/>
    <property type="match status" value="1"/>
</dbReference>
<dbReference type="GO" id="GO:0005634">
    <property type="term" value="C:nucleus"/>
    <property type="evidence" value="ECO:0007669"/>
    <property type="project" value="UniProtKB-SubCell"/>
</dbReference>
<gene>
    <name evidence="5" type="ORF">BP5553_04154</name>
</gene>
<dbReference type="RefSeq" id="XP_031872470.1">
    <property type="nucleotide sequence ID" value="XM_032012777.1"/>
</dbReference>
<evidence type="ECO:0000313" key="6">
    <source>
        <dbReference type="Proteomes" id="UP000254866"/>
    </source>
</evidence>
<evidence type="ECO:0000256" key="1">
    <source>
        <dbReference type="ARBA" id="ARBA00004123"/>
    </source>
</evidence>
<proteinExistence type="inferred from homology"/>
<accession>A0A370TWA5</accession>
<dbReference type="GO" id="GO:0000172">
    <property type="term" value="C:ribonuclease MRP complex"/>
    <property type="evidence" value="ECO:0007669"/>
    <property type="project" value="InterPro"/>
</dbReference>
<dbReference type="InterPro" id="IPR023534">
    <property type="entry name" value="Rof/RNase_P-like"/>
</dbReference>
<organism evidence="5 6">
    <name type="scientific">Venustampulla echinocandica</name>
    <dbReference type="NCBI Taxonomy" id="2656787"/>
    <lineage>
        <taxon>Eukaryota</taxon>
        <taxon>Fungi</taxon>
        <taxon>Dikarya</taxon>
        <taxon>Ascomycota</taxon>
        <taxon>Pezizomycotina</taxon>
        <taxon>Leotiomycetes</taxon>
        <taxon>Helotiales</taxon>
        <taxon>Pleuroascaceae</taxon>
        <taxon>Venustampulla</taxon>
    </lineage>
</organism>
<dbReference type="GO" id="GO:0033204">
    <property type="term" value="F:ribonuclease P RNA binding"/>
    <property type="evidence" value="ECO:0007669"/>
    <property type="project" value="InterPro"/>
</dbReference>
<comment type="subcellular location">
    <subcellularLocation>
        <location evidence="1">Nucleus</location>
    </subcellularLocation>
</comment>
<feature type="compositionally biased region" description="Basic residues" evidence="4">
    <location>
        <begin position="68"/>
        <end position="85"/>
    </location>
</feature>
<dbReference type="STRING" id="2656787.A0A370TWA5"/>
<dbReference type="AlphaFoldDB" id="A0A370TWA5"/>
<comment type="similarity">
    <text evidence="2">Belongs to the eukaryotic/archaeal RNase P protein component 1 family.</text>
</comment>